<evidence type="ECO:0000256" key="3">
    <source>
        <dbReference type="ARBA" id="ARBA00022827"/>
    </source>
</evidence>
<comment type="cofactor">
    <cofactor evidence="1">
        <name>FAD</name>
        <dbReference type="ChEBI" id="CHEBI:57692"/>
    </cofactor>
</comment>
<dbReference type="GO" id="GO:0016614">
    <property type="term" value="F:oxidoreductase activity, acting on CH-OH group of donors"/>
    <property type="evidence" value="ECO:0007669"/>
    <property type="project" value="InterPro"/>
</dbReference>
<feature type="chain" id="PRO_5036499255" description="Glucose-methanol-choline oxidoreductase N-terminal domain-containing protein" evidence="4">
    <location>
        <begin position="27"/>
        <end position="85"/>
    </location>
</feature>
<feature type="signal peptide" evidence="4">
    <location>
        <begin position="1"/>
        <end position="26"/>
    </location>
</feature>
<keyword evidence="4" id="KW-0732">Signal</keyword>
<dbReference type="InterPro" id="IPR000172">
    <property type="entry name" value="GMC_OxRdtase_N"/>
</dbReference>
<dbReference type="InterPro" id="IPR036188">
    <property type="entry name" value="FAD/NAD-bd_sf"/>
</dbReference>
<keyword evidence="2" id="KW-0285">Flavoprotein</keyword>
<dbReference type="OrthoDB" id="1691649at2759"/>
<keyword evidence="3" id="KW-0274">FAD</keyword>
<proteinExistence type="predicted"/>
<evidence type="ECO:0000256" key="1">
    <source>
        <dbReference type="ARBA" id="ARBA00001974"/>
    </source>
</evidence>
<sequence>MLIRTILLSTCTLLCTKSSSPQKAYGVIYQDMDGVFHKVELAKDAMNEVILSAGALGSPQLLMLSGVGPKAHLEAHGVNPVVDQE</sequence>
<dbReference type="Gene3D" id="3.50.50.60">
    <property type="entry name" value="FAD/NAD(P)-binding domain"/>
    <property type="match status" value="1"/>
</dbReference>
<feature type="domain" description="Glucose-methanol-choline oxidoreductase N-terminal" evidence="5">
    <location>
        <begin position="54"/>
        <end position="68"/>
    </location>
</feature>
<dbReference type="SUPFAM" id="SSF51905">
    <property type="entry name" value="FAD/NAD(P)-binding domain"/>
    <property type="match status" value="1"/>
</dbReference>
<dbReference type="Proteomes" id="UP000886595">
    <property type="component" value="Unassembled WGS sequence"/>
</dbReference>
<evidence type="ECO:0000313" key="6">
    <source>
        <dbReference type="EMBL" id="KAG2244291.1"/>
    </source>
</evidence>
<evidence type="ECO:0000256" key="4">
    <source>
        <dbReference type="SAM" id="SignalP"/>
    </source>
</evidence>
<dbReference type="Pfam" id="PF00732">
    <property type="entry name" value="GMC_oxred_N"/>
    <property type="match status" value="1"/>
</dbReference>
<dbReference type="InterPro" id="IPR051871">
    <property type="entry name" value="GMC_Oxidoreductase-Related"/>
</dbReference>
<evidence type="ECO:0000256" key="2">
    <source>
        <dbReference type="ARBA" id="ARBA00022630"/>
    </source>
</evidence>
<name>A0A8X7TKB7_BRACI</name>
<evidence type="ECO:0000313" key="7">
    <source>
        <dbReference type="Proteomes" id="UP000886595"/>
    </source>
</evidence>
<dbReference type="PANTHER" id="PTHR45968">
    <property type="entry name" value="OSJNBA0019K04.7 PROTEIN"/>
    <property type="match status" value="1"/>
</dbReference>
<keyword evidence="7" id="KW-1185">Reference proteome</keyword>
<organism evidence="6 7">
    <name type="scientific">Brassica carinata</name>
    <name type="common">Ethiopian mustard</name>
    <name type="synonym">Abyssinian cabbage</name>
    <dbReference type="NCBI Taxonomy" id="52824"/>
    <lineage>
        <taxon>Eukaryota</taxon>
        <taxon>Viridiplantae</taxon>
        <taxon>Streptophyta</taxon>
        <taxon>Embryophyta</taxon>
        <taxon>Tracheophyta</taxon>
        <taxon>Spermatophyta</taxon>
        <taxon>Magnoliopsida</taxon>
        <taxon>eudicotyledons</taxon>
        <taxon>Gunneridae</taxon>
        <taxon>Pentapetalae</taxon>
        <taxon>rosids</taxon>
        <taxon>malvids</taxon>
        <taxon>Brassicales</taxon>
        <taxon>Brassicaceae</taxon>
        <taxon>Brassiceae</taxon>
        <taxon>Brassica</taxon>
    </lineage>
</organism>
<reference evidence="6 7" key="1">
    <citation type="submission" date="2020-02" db="EMBL/GenBank/DDBJ databases">
        <authorList>
            <person name="Ma Q."/>
            <person name="Huang Y."/>
            <person name="Song X."/>
            <person name="Pei D."/>
        </authorList>
    </citation>
    <scope>NUCLEOTIDE SEQUENCE [LARGE SCALE GENOMIC DNA]</scope>
    <source>
        <strain evidence="6">Sxm20200214</strain>
        <tissue evidence="6">Leaf</tissue>
    </source>
</reference>
<dbReference type="PANTHER" id="PTHR45968:SF34">
    <property type="entry name" value="GLUCOSE-METHANOL-CHOLINE OXIDOREDUCTASE N-TERMINAL DOMAIN-CONTAINING PROTEIN"/>
    <property type="match status" value="1"/>
</dbReference>
<dbReference type="AlphaFoldDB" id="A0A8X7TKB7"/>
<dbReference type="EMBL" id="JAAMPC010000093">
    <property type="protein sequence ID" value="KAG2244291.1"/>
    <property type="molecule type" value="Genomic_DNA"/>
</dbReference>
<protein>
    <recommendedName>
        <fullName evidence="5">Glucose-methanol-choline oxidoreductase N-terminal domain-containing protein</fullName>
    </recommendedName>
</protein>
<evidence type="ECO:0000259" key="5">
    <source>
        <dbReference type="PROSITE" id="PS00624"/>
    </source>
</evidence>
<gene>
    <name evidence="6" type="ORF">Bca52824_093866</name>
</gene>
<dbReference type="GO" id="GO:0050660">
    <property type="term" value="F:flavin adenine dinucleotide binding"/>
    <property type="evidence" value="ECO:0007669"/>
    <property type="project" value="InterPro"/>
</dbReference>
<dbReference type="PROSITE" id="PS00624">
    <property type="entry name" value="GMC_OXRED_2"/>
    <property type="match status" value="1"/>
</dbReference>
<comment type="caution">
    <text evidence="6">The sequence shown here is derived from an EMBL/GenBank/DDBJ whole genome shotgun (WGS) entry which is preliminary data.</text>
</comment>
<accession>A0A8X7TKB7</accession>